<organism evidence="7 8">
    <name type="scientific">Paenibacillus phytohabitans</name>
    <dbReference type="NCBI Taxonomy" id="2654978"/>
    <lineage>
        <taxon>Bacteria</taxon>
        <taxon>Bacillati</taxon>
        <taxon>Bacillota</taxon>
        <taxon>Bacilli</taxon>
        <taxon>Bacillales</taxon>
        <taxon>Paenibacillaceae</taxon>
        <taxon>Paenibacillus</taxon>
    </lineage>
</organism>
<dbReference type="PANTHER" id="PTHR43649:SF33">
    <property type="entry name" value="POLYGALACTURONAN_RHAMNOGALACTURONAN-BINDING PROTEIN YTCQ"/>
    <property type="match status" value="1"/>
</dbReference>
<dbReference type="RefSeq" id="WP_171718392.1">
    <property type="nucleotide sequence ID" value="NZ_WHOB01000059.1"/>
</dbReference>
<feature type="chain" id="PRO_5047269017" evidence="6">
    <location>
        <begin position="29"/>
        <end position="510"/>
    </location>
</feature>
<comment type="caution">
    <text evidence="7">The sequence shown here is derived from an EMBL/GenBank/DDBJ whole genome shotgun (WGS) entry which is preliminary data.</text>
</comment>
<evidence type="ECO:0000256" key="2">
    <source>
        <dbReference type="ARBA" id="ARBA00022729"/>
    </source>
</evidence>
<keyword evidence="4" id="KW-0564">Palmitate</keyword>
<evidence type="ECO:0000256" key="4">
    <source>
        <dbReference type="ARBA" id="ARBA00023139"/>
    </source>
</evidence>
<evidence type="ECO:0000256" key="3">
    <source>
        <dbReference type="ARBA" id="ARBA00023136"/>
    </source>
</evidence>
<evidence type="ECO:0000256" key="1">
    <source>
        <dbReference type="ARBA" id="ARBA00022475"/>
    </source>
</evidence>
<dbReference type="InterPro" id="IPR006059">
    <property type="entry name" value="SBP"/>
</dbReference>
<dbReference type="EMBL" id="WHOB01000059">
    <property type="protein sequence ID" value="NOU80796.1"/>
    <property type="molecule type" value="Genomic_DNA"/>
</dbReference>
<dbReference type="InterPro" id="IPR050490">
    <property type="entry name" value="Bact_solute-bd_prot1"/>
</dbReference>
<dbReference type="CDD" id="cd13580">
    <property type="entry name" value="PBP2_AlgQ_like_1"/>
    <property type="match status" value="1"/>
</dbReference>
<keyword evidence="3" id="KW-0472">Membrane</keyword>
<reference evidence="7 8" key="1">
    <citation type="submission" date="2019-10" db="EMBL/GenBank/DDBJ databases">
        <title>Description of Paenibacillus terricola sp. nov.</title>
        <authorList>
            <person name="Carlier A."/>
            <person name="Qi S."/>
        </authorList>
    </citation>
    <scope>NUCLEOTIDE SEQUENCE [LARGE SCALE GENOMIC DNA]</scope>
    <source>
        <strain evidence="7 8">LMG 31459</strain>
    </source>
</reference>
<sequence length="510" mass="56113">MQTTKGAKGFKRLALTTFSAALVLGALAGCGSNSKNEENAVQGADGTASPAGPYKMSMMLTSYNPEPMDPEGEIYKQLEERTNTDLKITWVPSTTYSDKLSATIASGELPSTVLVLDQKLPYIVNSVRSGMFWELGPFLKDYPNLSRMNEVALNAISIDGKVYGIYRERDLARDGLMLRKDWLENLGLQEPKTVDDFYKVLQAFVKEDPDQNGKADTIGLAEQQVAAGWRAMLTWMGGPADWEIKDGKASPAHLSPAFLETMEFYKKLYDEKLINLDFAVVKDGKQMINAGKAGSWIANLNDANGIEESVKKVTPAGSITMVNALEGPEGLRSPGGSGSYGIFMIPKTSVKTEEDLKAVLNFFDKVSDEDMQNMLVNGLEGRQFTLDNGNYVKTTDSKLLAEYGMGDSSQLAVLRDKVVTYGNPLVHLRDEMWKKNAEIAVVNPVQPFISDTYSERGSELSKIIDDARVRFIMGDLDENGWNQAVAKWEQDGGAKVIEEYTAAYNKANAQ</sequence>
<dbReference type="SUPFAM" id="SSF53850">
    <property type="entry name" value="Periplasmic binding protein-like II"/>
    <property type="match status" value="1"/>
</dbReference>
<feature type="signal peptide" evidence="6">
    <location>
        <begin position="1"/>
        <end position="28"/>
    </location>
</feature>
<evidence type="ECO:0000313" key="7">
    <source>
        <dbReference type="EMBL" id="NOU80796.1"/>
    </source>
</evidence>
<dbReference type="PANTHER" id="PTHR43649">
    <property type="entry name" value="ARABINOSE-BINDING PROTEIN-RELATED"/>
    <property type="match status" value="1"/>
</dbReference>
<dbReference type="Pfam" id="PF01547">
    <property type="entry name" value="SBP_bac_1"/>
    <property type="match status" value="1"/>
</dbReference>
<evidence type="ECO:0000313" key="8">
    <source>
        <dbReference type="Proteomes" id="UP000596857"/>
    </source>
</evidence>
<keyword evidence="1" id="KW-1003">Cell membrane</keyword>
<keyword evidence="8" id="KW-1185">Reference proteome</keyword>
<protein>
    <submittedName>
        <fullName evidence="7">Extracellular solute-binding protein</fullName>
    </submittedName>
</protein>
<gene>
    <name evidence="7" type="ORF">GC101_18200</name>
</gene>
<evidence type="ECO:0000256" key="5">
    <source>
        <dbReference type="ARBA" id="ARBA00023288"/>
    </source>
</evidence>
<dbReference type="Proteomes" id="UP000596857">
    <property type="component" value="Unassembled WGS sequence"/>
</dbReference>
<dbReference type="Gene3D" id="3.40.190.10">
    <property type="entry name" value="Periplasmic binding protein-like II"/>
    <property type="match status" value="2"/>
</dbReference>
<name>A0ABX1YL17_9BACL</name>
<keyword evidence="2 6" id="KW-0732">Signal</keyword>
<dbReference type="PROSITE" id="PS51257">
    <property type="entry name" value="PROKAR_LIPOPROTEIN"/>
    <property type="match status" value="1"/>
</dbReference>
<accession>A0ABX1YL17</accession>
<evidence type="ECO:0000256" key="6">
    <source>
        <dbReference type="SAM" id="SignalP"/>
    </source>
</evidence>
<proteinExistence type="predicted"/>
<keyword evidence="5" id="KW-0449">Lipoprotein</keyword>